<dbReference type="InterPro" id="IPR027417">
    <property type="entry name" value="P-loop_NTPase"/>
</dbReference>
<reference evidence="4 5" key="1">
    <citation type="submission" date="2016-10" db="EMBL/GenBank/DDBJ databases">
        <authorList>
            <person name="Varghese N."/>
            <person name="Submissions S."/>
        </authorList>
    </citation>
    <scope>NUCLEOTIDE SEQUENCE [LARGE SCALE GENOMIC DNA]</scope>
    <source>
        <strain evidence="4 5">DSM 18839</strain>
    </source>
</reference>
<sequence>MSGGILWLASYPKSGNTWIRIFLENLFRNGAAPVSINELNVVSFGDAQRDLYQSLTQRPIDEMTDQELDQLRPVLQQKLASRPETSIVKTHNRIGFAGDIPIIGLEQTMGAIYVVRNVFDVAVSFAAHYNGTMEQVVDGLCRDTMHTPTTKAAIVQYLGPWGEHYRGWTGVPGFEPLVLRYEDLRSKPFKEFSRIVKFLNIPATPERIKKAIRFSNFEEVSRQEKQAGFRERVRSDQTFFREGKVGGWRKSLSDAHVAQLIDVHGDVLRELRYIDKNGKPTV</sequence>
<keyword evidence="2 4" id="KW-0808">Transferase</keyword>
<evidence type="ECO:0000313" key="4">
    <source>
        <dbReference type="EMBL" id="SDG12184.1"/>
    </source>
</evidence>
<dbReference type="PANTHER" id="PTHR11783">
    <property type="entry name" value="SULFOTRANSFERASE SULT"/>
    <property type="match status" value="1"/>
</dbReference>
<dbReference type="AlphaFoldDB" id="A0A8G2EXB6"/>
<dbReference type="OrthoDB" id="9804504at2"/>
<protein>
    <submittedName>
        <fullName evidence="4">Sulfotransferase domain-containing protein</fullName>
    </submittedName>
</protein>
<dbReference type="RefSeq" id="WP_093152158.1">
    <property type="nucleotide sequence ID" value="NZ_FNBW01000010.1"/>
</dbReference>
<gene>
    <name evidence="4" type="ORF">SAMN05660686_03466</name>
</gene>
<evidence type="ECO:0000256" key="1">
    <source>
        <dbReference type="ARBA" id="ARBA00005771"/>
    </source>
</evidence>
<accession>A0A8G2EXB6</accession>
<evidence type="ECO:0000259" key="3">
    <source>
        <dbReference type="Pfam" id="PF00685"/>
    </source>
</evidence>
<proteinExistence type="inferred from homology"/>
<evidence type="ECO:0000256" key="2">
    <source>
        <dbReference type="ARBA" id="ARBA00022679"/>
    </source>
</evidence>
<dbReference type="EMBL" id="FNBW01000010">
    <property type="protein sequence ID" value="SDG12184.1"/>
    <property type="molecule type" value="Genomic_DNA"/>
</dbReference>
<comment type="similarity">
    <text evidence="1">Belongs to the sulfotransferase 1 family.</text>
</comment>
<dbReference type="Proteomes" id="UP000198615">
    <property type="component" value="Unassembled WGS sequence"/>
</dbReference>
<dbReference type="GO" id="GO:0008146">
    <property type="term" value="F:sulfotransferase activity"/>
    <property type="evidence" value="ECO:0007669"/>
    <property type="project" value="InterPro"/>
</dbReference>
<keyword evidence="5" id="KW-1185">Reference proteome</keyword>
<feature type="domain" description="Sulfotransferase" evidence="3">
    <location>
        <begin position="6"/>
        <end position="263"/>
    </location>
</feature>
<organism evidence="4 5">
    <name type="scientific">Thalassobaculum litoreum DSM 18839</name>
    <dbReference type="NCBI Taxonomy" id="1123362"/>
    <lineage>
        <taxon>Bacteria</taxon>
        <taxon>Pseudomonadati</taxon>
        <taxon>Pseudomonadota</taxon>
        <taxon>Alphaproteobacteria</taxon>
        <taxon>Rhodospirillales</taxon>
        <taxon>Thalassobaculaceae</taxon>
        <taxon>Thalassobaculum</taxon>
    </lineage>
</organism>
<dbReference type="Pfam" id="PF00685">
    <property type="entry name" value="Sulfotransfer_1"/>
    <property type="match status" value="1"/>
</dbReference>
<comment type="caution">
    <text evidence="4">The sequence shown here is derived from an EMBL/GenBank/DDBJ whole genome shotgun (WGS) entry which is preliminary data.</text>
</comment>
<name>A0A8G2EXB6_9PROT</name>
<dbReference type="Gene3D" id="3.40.50.300">
    <property type="entry name" value="P-loop containing nucleotide triphosphate hydrolases"/>
    <property type="match status" value="1"/>
</dbReference>
<dbReference type="SUPFAM" id="SSF52540">
    <property type="entry name" value="P-loop containing nucleoside triphosphate hydrolases"/>
    <property type="match status" value="1"/>
</dbReference>
<dbReference type="InterPro" id="IPR000863">
    <property type="entry name" value="Sulfotransferase_dom"/>
</dbReference>
<evidence type="ECO:0000313" key="5">
    <source>
        <dbReference type="Proteomes" id="UP000198615"/>
    </source>
</evidence>